<dbReference type="RefSeq" id="WP_034959905.1">
    <property type="nucleotide sequence ID" value="NZ_JMIW01000003.1"/>
</dbReference>
<dbReference type="EMBL" id="JMIW01000003">
    <property type="protein sequence ID" value="KEO90458.1"/>
    <property type="molecule type" value="Genomic_DNA"/>
</dbReference>
<dbReference type="STRING" id="1044.EH31_10240"/>
<comment type="caution">
    <text evidence="1">The sequence shown here is derived from an EMBL/GenBank/DDBJ whole genome shotgun (WGS) entry which is preliminary data.</text>
</comment>
<dbReference type="eggNOG" id="ENOG5032Z1R">
    <property type="taxonomic scope" value="Bacteria"/>
</dbReference>
<proteinExistence type="predicted"/>
<protein>
    <recommendedName>
        <fullName evidence="3">DUF1173 domain-containing protein</fullName>
    </recommendedName>
</protein>
<organism evidence="1 2">
    <name type="scientific">Erythrobacter longus</name>
    <dbReference type="NCBI Taxonomy" id="1044"/>
    <lineage>
        <taxon>Bacteria</taxon>
        <taxon>Pseudomonadati</taxon>
        <taxon>Pseudomonadota</taxon>
        <taxon>Alphaproteobacteria</taxon>
        <taxon>Sphingomonadales</taxon>
        <taxon>Erythrobacteraceae</taxon>
        <taxon>Erythrobacter/Porphyrobacter group</taxon>
        <taxon>Erythrobacter</taxon>
    </lineage>
</organism>
<gene>
    <name evidence="1" type="ORF">EH31_10240</name>
</gene>
<keyword evidence="2" id="KW-1185">Reference proteome</keyword>
<name>A0A074MF21_ERYLO</name>
<sequence>MWLIPKDTDGRNERVKVPSLLRAGLIRWYLGQGSEADHRASVSLVVTARENGKWLACDCLDEDGAPPLLSPAYLSLQETYYLRRLTSRPQHRRDCPFFLPQAPDRIREKPDGAHFEIDYPRGLFNAHKDAPEKLATKPDEVEPDDRRRGVTIPRLGKLLWMLLEAAGTNVIRGLPAEGRPKFGIAKELARLREAARRFDIAPGIPLASHLYTNAVDYERTRLHARLREAAKDWPVGYAPQAFLLLEASAVHSNTLTTGLGDVAIRNRIQQSGVGMSAGEGGPGGPYLALAVVGEHSKREGYLALRAYAQPIFKGNQFVPIERGAERRLFELLTRFQYLMRARRVAVAIKKPLFDILTDKGFVRPDAIVAFRDYNTGEDDQFAIHLIYDDTLEGREVHARDRECIAEIAPVLSITADELSGDGLLARLEAMIV</sequence>
<dbReference type="Proteomes" id="UP000027647">
    <property type="component" value="Unassembled WGS sequence"/>
</dbReference>
<evidence type="ECO:0008006" key="3">
    <source>
        <dbReference type="Google" id="ProtNLM"/>
    </source>
</evidence>
<evidence type="ECO:0000313" key="2">
    <source>
        <dbReference type="Proteomes" id="UP000027647"/>
    </source>
</evidence>
<dbReference type="AlphaFoldDB" id="A0A074MF21"/>
<dbReference type="OrthoDB" id="7285254at2"/>
<accession>A0A074MF21</accession>
<evidence type="ECO:0000313" key="1">
    <source>
        <dbReference type="EMBL" id="KEO90458.1"/>
    </source>
</evidence>
<reference evidence="1 2" key="1">
    <citation type="submission" date="2014-04" db="EMBL/GenBank/DDBJ databases">
        <title>A comprehensive comparison of genomes of Erythrobacter spp. strains.</title>
        <authorList>
            <person name="Zheng Q."/>
        </authorList>
    </citation>
    <scope>NUCLEOTIDE SEQUENCE [LARGE SCALE GENOMIC DNA]</scope>
    <source>
        <strain evidence="1 2">DSM 6997</strain>
    </source>
</reference>